<dbReference type="GO" id="GO:0005634">
    <property type="term" value="C:nucleus"/>
    <property type="evidence" value="ECO:0007669"/>
    <property type="project" value="TreeGrafter"/>
</dbReference>
<feature type="region of interest" description="Disordered" evidence="1">
    <location>
        <begin position="303"/>
        <end position="364"/>
    </location>
</feature>
<feature type="compositionally biased region" description="Basic residues" evidence="1">
    <location>
        <begin position="303"/>
        <end position="317"/>
    </location>
</feature>
<feature type="compositionally biased region" description="Acidic residues" evidence="1">
    <location>
        <begin position="332"/>
        <end position="364"/>
    </location>
</feature>
<dbReference type="EMBL" id="KQ414704">
    <property type="protein sequence ID" value="KOC63273.1"/>
    <property type="molecule type" value="Genomic_DNA"/>
</dbReference>
<evidence type="ECO:0000259" key="2">
    <source>
        <dbReference type="Pfam" id="PF10283"/>
    </source>
</evidence>
<dbReference type="GO" id="GO:0035861">
    <property type="term" value="C:site of double-strand break"/>
    <property type="evidence" value="ECO:0007669"/>
    <property type="project" value="TreeGrafter"/>
</dbReference>
<dbReference type="PANTHER" id="PTHR21315:SF2">
    <property type="entry name" value="APRATAXIN AND PNK-LIKE FACTOR"/>
    <property type="match status" value="1"/>
</dbReference>
<dbReference type="PANTHER" id="PTHR21315">
    <property type="entry name" value="APRATAXIN AND PNK-LIKE FACTOR-RELATED"/>
    <property type="match status" value="1"/>
</dbReference>
<accession>A0A0L7QXC6</accession>
<dbReference type="GO" id="GO:0008408">
    <property type="term" value="F:3'-5' exonuclease activity"/>
    <property type="evidence" value="ECO:0007669"/>
    <property type="project" value="InterPro"/>
</dbReference>
<dbReference type="InterPro" id="IPR019406">
    <property type="entry name" value="APLF_PBZ"/>
</dbReference>
<dbReference type="Pfam" id="PF10283">
    <property type="entry name" value="zf-CCHH"/>
    <property type="match status" value="2"/>
</dbReference>
<feature type="domain" description="PBZ-type" evidence="2">
    <location>
        <begin position="282"/>
        <end position="306"/>
    </location>
</feature>
<evidence type="ECO:0000313" key="4">
    <source>
        <dbReference type="Proteomes" id="UP000053825"/>
    </source>
</evidence>
<gene>
    <name evidence="3" type="ORF">WH47_04722</name>
</gene>
<dbReference type="SUPFAM" id="SSF49879">
    <property type="entry name" value="SMAD/FHA domain"/>
    <property type="match status" value="1"/>
</dbReference>
<sequence>MNKLQILRVDNDLVQKVDLQIGNNIIGHNVETGCDDERIVKHAVTINLTPENEMTITPHQVSSCYMKSSESPRWQLLKLGNTVPIKPGDVCSLVPHKCWFKIISLSDKMENNEECTLKRKANKDVNSNVPDKKLCSESGEGDNLRSSSDVLNKMLNSNNNDITEVNNSSNDKNEDVMQDTNCKVIQESQNTDELSAVENDVYKVENANGKTLSSIQNSNMSSTTENSENVTTEDASNGSTSATLNISREKCKYAEKCYRKNPQHKAEFSHPKDSDYDAPDNREECPYGTECYRTGAQHKMQFKHNTNKHGKRSRKQTQGRVSLDTLSGMEDSSGEESMDESVDESEYDPSSDELYSESEDNTTD</sequence>
<dbReference type="GO" id="GO:0003906">
    <property type="term" value="F:DNA-(apurinic or apyrimidinic site) endonuclease activity"/>
    <property type="evidence" value="ECO:0007669"/>
    <property type="project" value="InterPro"/>
</dbReference>
<dbReference type="GO" id="GO:0006302">
    <property type="term" value="P:double-strand break repair"/>
    <property type="evidence" value="ECO:0007669"/>
    <property type="project" value="InterPro"/>
</dbReference>
<protein>
    <submittedName>
        <fullName evidence="3">Aprataxin and PNK-like factor</fullName>
    </submittedName>
</protein>
<dbReference type="CDD" id="cd22671">
    <property type="entry name" value="FHA_APTX-like"/>
    <property type="match status" value="1"/>
</dbReference>
<evidence type="ECO:0000313" key="3">
    <source>
        <dbReference type="EMBL" id="KOC63273.1"/>
    </source>
</evidence>
<feature type="compositionally biased region" description="Low complexity" evidence="1">
    <location>
        <begin position="217"/>
        <end position="233"/>
    </location>
</feature>
<dbReference type="Gene3D" id="2.60.200.20">
    <property type="match status" value="1"/>
</dbReference>
<feature type="region of interest" description="Disordered" evidence="1">
    <location>
        <begin position="262"/>
        <end position="281"/>
    </location>
</feature>
<evidence type="ECO:0000256" key="1">
    <source>
        <dbReference type="SAM" id="MobiDB-lite"/>
    </source>
</evidence>
<feature type="region of interest" description="Disordered" evidence="1">
    <location>
        <begin position="212"/>
        <end position="241"/>
    </location>
</feature>
<dbReference type="OrthoDB" id="10256774at2759"/>
<dbReference type="InterPro" id="IPR008984">
    <property type="entry name" value="SMAD_FHA_dom_sf"/>
</dbReference>
<proteinExistence type="predicted"/>
<organism evidence="3 4">
    <name type="scientific">Habropoda laboriosa</name>
    <dbReference type="NCBI Taxonomy" id="597456"/>
    <lineage>
        <taxon>Eukaryota</taxon>
        <taxon>Metazoa</taxon>
        <taxon>Ecdysozoa</taxon>
        <taxon>Arthropoda</taxon>
        <taxon>Hexapoda</taxon>
        <taxon>Insecta</taxon>
        <taxon>Pterygota</taxon>
        <taxon>Neoptera</taxon>
        <taxon>Endopterygota</taxon>
        <taxon>Hymenoptera</taxon>
        <taxon>Apocrita</taxon>
        <taxon>Aculeata</taxon>
        <taxon>Apoidea</taxon>
        <taxon>Anthophila</taxon>
        <taxon>Apidae</taxon>
        <taxon>Habropoda</taxon>
    </lineage>
</organism>
<feature type="domain" description="PBZ-type" evidence="2">
    <location>
        <begin position="248"/>
        <end position="273"/>
    </location>
</feature>
<dbReference type="InterPro" id="IPR039253">
    <property type="entry name" value="APLF"/>
</dbReference>
<dbReference type="Proteomes" id="UP000053825">
    <property type="component" value="Unassembled WGS sequence"/>
</dbReference>
<dbReference type="AlphaFoldDB" id="A0A0L7QXC6"/>
<feature type="region of interest" description="Disordered" evidence="1">
    <location>
        <begin position="126"/>
        <end position="147"/>
    </location>
</feature>
<dbReference type="STRING" id="597456.A0A0L7QXC6"/>
<keyword evidence="4" id="KW-1185">Reference proteome</keyword>
<name>A0A0L7QXC6_9HYME</name>
<reference evidence="3 4" key="1">
    <citation type="submission" date="2015-07" db="EMBL/GenBank/DDBJ databases">
        <title>The genome of Habropoda laboriosa.</title>
        <authorList>
            <person name="Pan H."/>
            <person name="Kapheim K."/>
        </authorList>
    </citation>
    <scope>NUCLEOTIDE SEQUENCE [LARGE SCALE GENOMIC DNA]</scope>
    <source>
        <strain evidence="3">0110345459</strain>
    </source>
</reference>